<comment type="similarity">
    <text evidence="1">Belongs to the HypE family.</text>
</comment>
<dbReference type="PANTHER" id="PTHR30303">
    <property type="entry name" value="HYDROGENASE ISOENZYMES FORMATION PROTEIN HYPE"/>
    <property type="match status" value="1"/>
</dbReference>
<dbReference type="SUPFAM" id="SSF56042">
    <property type="entry name" value="PurM C-terminal domain-like"/>
    <property type="match status" value="1"/>
</dbReference>
<evidence type="ECO:0000259" key="4">
    <source>
        <dbReference type="Pfam" id="PF02769"/>
    </source>
</evidence>
<feature type="domain" description="PurM-like C-terminal" evidence="4">
    <location>
        <begin position="199"/>
        <end position="343"/>
    </location>
</feature>
<dbReference type="CDD" id="cd02197">
    <property type="entry name" value="HypE"/>
    <property type="match status" value="1"/>
</dbReference>
<dbReference type="PIRSF" id="PIRSF005644">
    <property type="entry name" value="Hdrgns_mtr_HypE"/>
    <property type="match status" value="1"/>
</dbReference>
<accession>A0A1X1T7U9</accession>
<dbReference type="Pfam" id="PF02769">
    <property type="entry name" value="AIRS_C"/>
    <property type="match status" value="1"/>
</dbReference>
<dbReference type="EMBL" id="LQOS01000029">
    <property type="protein sequence ID" value="ORV40632.1"/>
    <property type="molecule type" value="Genomic_DNA"/>
</dbReference>
<dbReference type="Pfam" id="PF00586">
    <property type="entry name" value="AIRS"/>
    <property type="match status" value="1"/>
</dbReference>
<sequence length="372" mass="37725">MRDEHGATVDTPPAAAIDTSPEATIDMESWVCPAPLRDSPNVVMGHGGGGAMSGELIEHLFLPAFGSAADAAMGDSAVVEVGGTRLAFSTDSFVVKPMVFPGGTIGELAVNGTVNDLAVAGATPMVLSTAFILEEGTSLDDLARVAHAVGTAAMAAGVKLVTGDTKVVDSGHGDGIYVNTTGIGVIDPRADIRPQRATEGDAVIVSGDIGVHGIAVMSCREGLEFATSIASDTAPLHGLVAAMIETGADIHALRDPTRGGMAATLNEIAKAAQVGIVLDERSIPVPPEVRDACGLLGLDPMYVANEGKLVAFVPAADAGRVVESMRAHPLGAHAAVIGTCVTDHPGMVVARTALGGTRVVDLPIGEQLPRIC</sequence>
<dbReference type="KEGG" id="mdr:MDOR_14880"/>
<keyword evidence="7" id="KW-1185">Reference proteome</keyword>
<evidence type="ECO:0000256" key="2">
    <source>
        <dbReference type="SAM" id="MobiDB-lite"/>
    </source>
</evidence>
<dbReference type="InterPro" id="IPR036676">
    <property type="entry name" value="PurM-like_C_sf"/>
</dbReference>
<reference evidence="5 8" key="2">
    <citation type="journal article" date="2019" name="Emerg. Microbes Infect.">
        <title>Comprehensive subspecies identification of 175 nontuberculous mycobacteria species based on 7547 genomic profiles.</title>
        <authorList>
            <person name="Matsumoto Y."/>
            <person name="Kinjo T."/>
            <person name="Motooka D."/>
            <person name="Nabeya D."/>
            <person name="Jung N."/>
            <person name="Uechi K."/>
            <person name="Horii T."/>
            <person name="Iida T."/>
            <person name="Fujita J."/>
            <person name="Nakamura S."/>
        </authorList>
    </citation>
    <scope>NUCLEOTIDE SEQUENCE [LARGE SCALE GENOMIC DNA]</scope>
    <source>
        <strain evidence="5 8">JCM 12405</strain>
    </source>
</reference>
<feature type="region of interest" description="Disordered" evidence="2">
    <location>
        <begin position="1"/>
        <end position="20"/>
    </location>
</feature>
<evidence type="ECO:0000313" key="5">
    <source>
        <dbReference type="EMBL" id="BBZ07319.1"/>
    </source>
</evidence>
<dbReference type="Gene3D" id="3.30.1330.10">
    <property type="entry name" value="PurM-like, N-terminal domain"/>
    <property type="match status" value="1"/>
</dbReference>
<evidence type="ECO:0000259" key="3">
    <source>
        <dbReference type="Pfam" id="PF00586"/>
    </source>
</evidence>
<dbReference type="STRING" id="126673.AWC01_11330"/>
<organism evidence="6 7">
    <name type="scientific">Mycolicibacterium doricum</name>
    <dbReference type="NCBI Taxonomy" id="126673"/>
    <lineage>
        <taxon>Bacteria</taxon>
        <taxon>Bacillati</taxon>
        <taxon>Actinomycetota</taxon>
        <taxon>Actinomycetes</taxon>
        <taxon>Mycobacteriales</taxon>
        <taxon>Mycobacteriaceae</taxon>
        <taxon>Mycolicibacterium</taxon>
    </lineage>
</organism>
<evidence type="ECO:0000256" key="1">
    <source>
        <dbReference type="ARBA" id="ARBA00006243"/>
    </source>
</evidence>
<proteinExistence type="inferred from homology"/>
<dbReference type="InterPro" id="IPR011854">
    <property type="entry name" value="HypE"/>
</dbReference>
<dbReference type="Proteomes" id="UP000467201">
    <property type="component" value="Chromosome"/>
</dbReference>
<dbReference type="AlphaFoldDB" id="A0A1X1T7U9"/>
<name>A0A1X1T7U9_9MYCO</name>
<dbReference type="NCBIfam" id="TIGR02124">
    <property type="entry name" value="hypE"/>
    <property type="match status" value="1"/>
</dbReference>
<feature type="domain" description="PurM-like N-terminal" evidence="3">
    <location>
        <begin position="74"/>
        <end position="186"/>
    </location>
</feature>
<dbReference type="GO" id="GO:0051604">
    <property type="term" value="P:protein maturation"/>
    <property type="evidence" value="ECO:0007669"/>
    <property type="project" value="TreeGrafter"/>
</dbReference>
<evidence type="ECO:0000313" key="6">
    <source>
        <dbReference type="EMBL" id="ORV40632.1"/>
    </source>
</evidence>
<reference evidence="6 7" key="1">
    <citation type="submission" date="2016-01" db="EMBL/GenBank/DDBJ databases">
        <title>The new phylogeny of the genus Mycobacterium.</title>
        <authorList>
            <person name="Tarcisio F."/>
            <person name="Conor M."/>
            <person name="Antonella G."/>
            <person name="Elisabetta G."/>
            <person name="Giulia F.S."/>
            <person name="Sara T."/>
            <person name="Anna F."/>
            <person name="Clotilde B."/>
            <person name="Roberto B."/>
            <person name="Veronica D.S."/>
            <person name="Fabio R."/>
            <person name="Monica P."/>
            <person name="Olivier J."/>
            <person name="Enrico T."/>
            <person name="Nicola S."/>
        </authorList>
    </citation>
    <scope>NUCLEOTIDE SEQUENCE [LARGE SCALE GENOMIC DNA]</scope>
    <source>
        <strain evidence="6 7">DSM 44339</strain>
    </source>
</reference>
<dbReference type="Gene3D" id="3.90.650.10">
    <property type="entry name" value="PurM-like C-terminal domain"/>
    <property type="match status" value="1"/>
</dbReference>
<dbReference type="PANTHER" id="PTHR30303:SF0">
    <property type="entry name" value="CARBAMOYL DEHYDRATASE HYPE"/>
    <property type="match status" value="1"/>
</dbReference>
<evidence type="ECO:0000313" key="7">
    <source>
        <dbReference type="Proteomes" id="UP000193564"/>
    </source>
</evidence>
<dbReference type="EMBL" id="AP022605">
    <property type="protein sequence ID" value="BBZ07319.1"/>
    <property type="molecule type" value="Genomic_DNA"/>
</dbReference>
<dbReference type="InterPro" id="IPR010918">
    <property type="entry name" value="PurM-like_C_dom"/>
</dbReference>
<reference evidence="5" key="3">
    <citation type="submission" date="2020-02" db="EMBL/GenBank/DDBJ databases">
        <authorList>
            <person name="Matsumoto Y."/>
            <person name="Motooka D."/>
            <person name="Nakamura S."/>
        </authorList>
    </citation>
    <scope>NUCLEOTIDE SEQUENCE</scope>
    <source>
        <strain evidence="5">JCM 12405</strain>
    </source>
</reference>
<dbReference type="SUPFAM" id="SSF55326">
    <property type="entry name" value="PurM N-terminal domain-like"/>
    <property type="match status" value="1"/>
</dbReference>
<evidence type="ECO:0000313" key="8">
    <source>
        <dbReference type="Proteomes" id="UP000467201"/>
    </source>
</evidence>
<gene>
    <name evidence="6" type="ORF">AWC01_11330</name>
    <name evidence="5" type="ORF">MDOR_14880</name>
</gene>
<dbReference type="InterPro" id="IPR016188">
    <property type="entry name" value="PurM-like_N"/>
</dbReference>
<protein>
    <submittedName>
        <fullName evidence="6">Hydrogenase expression/formation protein HypE</fullName>
    </submittedName>
</protein>
<dbReference type="Proteomes" id="UP000193564">
    <property type="component" value="Unassembled WGS sequence"/>
</dbReference>
<dbReference type="InterPro" id="IPR036921">
    <property type="entry name" value="PurM-like_N_sf"/>
</dbReference>